<keyword evidence="2" id="KW-1185">Reference proteome</keyword>
<protein>
    <submittedName>
        <fullName evidence="1">Uncharacterized protein</fullName>
    </submittedName>
</protein>
<name>A0A058Z0H5_FONAL</name>
<dbReference type="GeneID" id="20530878"/>
<dbReference type="EMBL" id="KB932220">
    <property type="protein sequence ID" value="KCV67423.1"/>
    <property type="molecule type" value="Genomic_DNA"/>
</dbReference>
<organism evidence="1">
    <name type="scientific">Fonticula alba</name>
    <name type="common">Slime mold</name>
    <dbReference type="NCBI Taxonomy" id="691883"/>
    <lineage>
        <taxon>Eukaryota</taxon>
        <taxon>Rotosphaerida</taxon>
        <taxon>Fonticulaceae</taxon>
        <taxon>Fonticula</taxon>
    </lineage>
</organism>
<reference evidence="1" key="1">
    <citation type="submission" date="2013-04" db="EMBL/GenBank/DDBJ databases">
        <title>The Genome Sequence of Fonticula alba ATCC 38817.</title>
        <authorList>
            <consortium name="The Broad Institute Genomics Platform"/>
            <person name="Russ C."/>
            <person name="Cuomo C."/>
            <person name="Burger G."/>
            <person name="Gray M.W."/>
            <person name="Holland P.W.H."/>
            <person name="King N."/>
            <person name="Lang F.B.F."/>
            <person name="Roger A.J."/>
            <person name="Ruiz-Trillo I."/>
            <person name="Brown M."/>
            <person name="Walker B."/>
            <person name="Young S."/>
            <person name="Zeng Q."/>
            <person name="Gargeya S."/>
            <person name="Fitzgerald M."/>
            <person name="Haas B."/>
            <person name="Abouelleil A."/>
            <person name="Allen A.W."/>
            <person name="Alvarado L."/>
            <person name="Arachchi H.M."/>
            <person name="Berlin A.M."/>
            <person name="Chapman S.B."/>
            <person name="Gainer-Dewar J."/>
            <person name="Goldberg J."/>
            <person name="Griggs A."/>
            <person name="Gujja S."/>
            <person name="Hansen M."/>
            <person name="Howarth C."/>
            <person name="Imamovic A."/>
            <person name="Ireland A."/>
            <person name="Larimer J."/>
            <person name="McCowan C."/>
            <person name="Murphy C."/>
            <person name="Pearson M."/>
            <person name="Poon T.W."/>
            <person name="Priest M."/>
            <person name="Roberts A."/>
            <person name="Saif S."/>
            <person name="Shea T."/>
            <person name="Sisk P."/>
            <person name="Sykes S."/>
            <person name="Wortman J."/>
            <person name="Nusbaum C."/>
            <person name="Birren B."/>
        </authorList>
    </citation>
    <scope>NUCLEOTIDE SEQUENCE [LARGE SCALE GENOMIC DNA]</scope>
    <source>
        <strain evidence="1">ATCC 38817</strain>
    </source>
</reference>
<dbReference type="Proteomes" id="UP000030693">
    <property type="component" value="Unassembled WGS sequence"/>
</dbReference>
<gene>
    <name evidence="1" type="ORF">H696_06153</name>
</gene>
<feature type="non-terminal residue" evidence="1">
    <location>
        <position position="1"/>
    </location>
</feature>
<proteinExistence type="predicted"/>
<dbReference type="AlphaFoldDB" id="A0A058Z0H5"/>
<accession>A0A058Z0H5</accession>
<dbReference type="RefSeq" id="XP_009498177.1">
    <property type="nucleotide sequence ID" value="XM_009499902.1"/>
</dbReference>
<evidence type="ECO:0000313" key="1">
    <source>
        <dbReference type="EMBL" id="KCV67423.1"/>
    </source>
</evidence>
<evidence type="ECO:0000313" key="2">
    <source>
        <dbReference type="Proteomes" id="UP000030693"/>
    </source>
</evidence>
<sequence length="134" mass="14475">LPPPYGPAPMQLDCLPFPRRLPWTRGFSLAVSLGVRRWPSGHSQFVRPSLLLFLLLACPLCRARPRPAPLSPMRRPGHPAGFCQMAHPWPASVGPNPFGVVSGNLIDVDCVEGAAGDHRAIGLSVRNSMAPKRG</sequence>